<dbReference type="EC" id="3.5.1.44" evidence="3"/>
<comment type="catalytic activity">
    <reaction evidence="3">
        <text>L-glutaminyl-[protein] + H2O = L-glutamyl-[protein] + NH4(+)</text>
        <dbReference type="Rhea" id="RHEA:16441"/>
        <dbReference type="Rhea" id="RHEA-COMP:10207"/>
        <dbReference type="Rhea" id="RHEA-COMP:10208"/>
        <dbReference type="ChEBI" id="CHEBI:15377"/>
        <dbReference type="ChEBI" id="CHEBI:28938"/>
        <dbReference type="ChEBI" id="CHEBI:29973"/>
        <dbReference type="ChEBI" id="CHEBI:30011"/>
        <dbReference type="EC" id="3.5.1.44"/>
    </reaction>
</comment>
<dbReference type="InterPro" id="IPR005659">
    <property type="entry name" value="Chemorcpt_Glu_NH3ase_CheD"/>
</dbReference>
<organism evidence="4 5">
    <name type="scientific">Caldichromatium japonicum</name>
    <dbReference type="NCBI Taxonomy" id="2699430"/>
    <lineage>
        <taxon>Bacteria</taxon>
        <taxon>Pseudomonadati</taxon>
        <taxon>Pseudomonadota</taxon>
        <taxon>Gammaproteobacteria</taxon>
        <taxon>Chromatiales</taxon>
        <taxon>Chromatiaceae</taxon>
        <taxon>Caldichromatium</taxon>
    </lineage>
</organism>
<comment type="similarity">
    <text evidence="3">Belongs to the CheD family.</text>
</comment>
<dbReference type="InterPro" id="IPR011324">
    <property type="entry name" value="Cytotoxic_necrot_fac-like_cat"/>
</dbReference>
<keyword evidence="1 3" id="KW-0145">Chemotaxis</keyword>
<dbReference type="RefSeq" id="WP_166271041.1">
    <property type="nucleotide sequence ID" value="NZ_CP048029.1"/>
</dbReference>
<proteinExistence type="inferred from homology"/>
<dbReference type="EMBL" id="CP048029">
    <property type="protein sequence ID" value="QIK38282.1"/>
    <property type="molecule type" value="Genomic_DNA"/>
</dbReference>
<dbReference type="InterPro" id="IPR038592">
    <property type="entry name" value="CheD-like_sf"/>
</dbReference>
<dbReference type="HAMAP" id="MF_01440">
    <property type="entry name" value="CheD"/>
    <property type="match status" value="1"/>
</dbReference>
<dbReference type="AlphaFoldDB" id="A0A6G7VEA2"/>
<comment type="function">
    <text evidence="3">Probably deamidates glutamine residues to glutamate on methyl-accepting chemotaxis receptors (MCPs), playing an important role in chemotaxis.</text>
</comment>
<dbReference type="PANTHER" id="PTHR35147:SF2">
    <property type="entry name" value="CHEMORECEPTOR GLUTAMINE DEAMIDASE CHED-RELATED"/>
    <property type="match status" value="1"/>
</dbReference>
<evidence type="ECO:0000256" key="2">
    <source>
        <dbReference type="ARBA" id="ARBA00022801"/>
    </source>
</evidence>
<accession>A0A6G7VEA2</accession>
<dbReference type="GO" id="GO:0050568">
    <property type="term" value="F:protein-glutamine glutaminase activity"/>
    <property type="evidence" value="ECO:0007669"/>
    <property type="project" value="UniProtKB-UniRule"/>
</dbReference>
<dbReference type="Pfam" id="PF03975">
    <property type="entry name" value="CheD"/>
    <property type="match status" value="1"/>
</dbReference>
<dbReference type="Proteomes" id="UP000502699">
    <property type="component" value="Chromosome"/>
</dbReference>
<keyword evidence="5" id="KW-1185">Reference proteome</keyword>
<evidence type="ECO:0000313" key="4">
    <source>
        <dbReference type="EMBL" id="QIK38282.1"/>
    </source>
</evidence>
<dbReference type="CDD" id="cd16352">
    <property type="entry name" value="CheD"/>
    <property type="match status" value="1"/>
</dbReference>
<keyword evidence="2 3" id="KW-0378">Hydrolase</keyword>
<sequence>MTAAPHGFEEVLAPTLYYDRHFQMDAVKILPGEYYVSTREILMVTVLGSCVCACIRDRVKGIGGINHFMLPDDKRDDNERFGRSLRYGDYAMEILINQLIKLGAKRANLEAKVFGGGNVLPGFKNHVVGERNARFVLDYLATEGIPVIAQDLLGNYPRKVYFFLPGGRVLVKKLKTLHNDTIIERELNYSETLRRAKVEGEVELFS</sequence>
<reference evidence="5" key="1">
    <citation type="submission" date="2020-01" db="EMBL/GenBank/DDBJ databases">
        <title>Caldichromatium gen. nov., sp. nov., a thermophilic purple sulfur bacterium member of the family Chromatiaceae isolated from Nakabusa hot spring, Japan.</title>
        <authorList>
            <person name="Saini M.K."/>
            <person name="Hanada S."/>
            <person name="Tank M."/>
        </authorList>
    </citation>
    <scope>NUCLEOTIDE SEQUENCE [LARGE SCALE GENOMIC DNA]</scope>
    <source>
        <strain evidence="5">No.7</strain>
    </source>
</reference>
<dbReference type="KEGG" id="cjap:GWK36_10170"/>
<dbReference type="GO" id="GO:0006935">
    <property type="term" value="P:chemotaxis"/>
    <property type="evidence" value="ECO:0007669"/>
    <property type="project" value="UniProtKB-UniRule"/>
</dbReference>
<name>A0A6G7VEA2_9GAMM</name>
<gene>
    <name evidence="3 4" type="primary">cheD</name>
    <name evidence="4" type="ORF">GWK36_10170</name>
</gene>
<dbReference type="SUPFAM" id="SSF64438">
    <property type="entry name" value="CNF1/YfiH-like putative cysteine hydrolases"/>
    <property type="match status" value="1"/>
</dbReference>
<dbReference type="PANTHER" id="PTHR35147">
    <property type="entry name" value="CHEMORECEPTOR GLUTAMINE DEAMIDASE CHED-RELATED"/>
    <property type="match status" value="1"/>
</dbReference>
<evidence type="ECO:0000256" key="3">
    <source>
        <dbReference type="HAMAP-Rule" id="MF_01440"/>
    </source>
</evidence>
<dbReference type="NCBIfam" id="NF010013">
    <property type="entry name" value="PRK13487.1"/>
    <property type="match status" value="1"/>
</dbReference>
<keyword evidence="4" id="KW-0675">Receptor</keyword>
<evidence type="ECO:0000256" key="1">
    <source>
        <dbReference type="ARBA" id="ARBA00022500"/>
    </source>
</evidence>
<protein>
    <recommendedName>
        <fullName evidence="3">Probable chemoreceptor glutamine deamidase CheD</fullName>
        <ecNumber evidence="3">3.5.1.44</ecNumber>
    </recommendedName>
</protein>
<dbReference type="Gene3D" id="3.30.1330.200">
    <property type="match status" value="1"/>
</dbReference>
<evidence type="ECO:0000313" key="5">
    <source>
        <dbReference type="Proteomes" id="UP000502699"/>
    </source>
</evidence>